<proteinExistence type="predicted"/>
<dbReference type="EMBL" id="WHOB01000060">
    <property type="protein sequence ID" value="NOU81176.1"/>
    <property type="molecule type" value="Genomic_DNA"/>
</dbReference>
<dbReference type="Proteomes" id="UP000596857">
    <property type="component" value="Unassembled WGS sequence"/>
</dbReference>
<organism evidence="1 2">
    <name type="scientific">Paenibacillus phytohabitans</name>
    <dbReference type="NCBI Taxonomy" id="2654978"/>
    <lineage>
        <taxon>Bacteria</taxon>
        <taxon>Bacillati</taxon>
        <taxon>Bacillota</taxon>
        <taxon>Bacilli</taxon>
        <taxon>Bacillales</taxon>
        <taxon>Paenibacillaceae</taxon>
        <taxon>Paenibacillus</taxon>
    </lineage>
</organism>
<accession>A0ABX1YK21</accession>
<comment type="caution">
    <text evidence="1">The sequence shown here is derived from an EMBL/GenBank/DDBJ whole genome shotgun (WGS) entry which is preliminary data.</text>
</comment>
<evidence type="ECO:0000313" key="2">
    <source>
        <dbReference type="Proteomes" id="UP000596857"/>
    </source>
</evidence>
<keyword evidence="2" id="KW-1185">Reference proteome</keyword>
<evidence type="ECO:0008006" key="3">
    <source>
        <dbReference type="Google" id="ProtNLM"/>
    </source>
</evidence>
<gene>
    <name evidence="1" type="ORF">GC101_20135</name>
</gene>
<reference evidence="1 2" key="1">
    <citation type="submission" date="2019-10" db="EMBL/GenBank/DDBJ databases">
        <title>Description of Paenibacillus terricola sp. nov.</title>
        <authorList>
            <person name="Carlier A."/>
            <person name="Qi S."/>
        </authorList>
    </citation>
    <scope>NUCLEOTIDE SEQUENCE [LARGE SCALE GENOMIC DNA]</scope>
    <source>
        <strain evidence="1 2">LMG 31459</strain>
    </source>
</reference>
<protein>
    <recommendedName>
        <fullName evidence="3">WYL domain-containing protein</fullName>
    </recommendedName>
</protein>
<evidence type="ECO:0000313" key="1">
    <source>
        <dbReference type="EMBL" id="NOU81176.1"/>
    </source>
</evidence>
<sequence>MKVGQQIEIIYKDLSGKITQRIVKIYCVRSDKLLAKCVKSGGIRSFFIKSILAWKPVAIM</sequence>
<name>A0ABX1YK21_9BACL</name>
<dbReference type="RefSeq" id="WP_171718703.1">
    <property type="nucleotide sequence ID" value="NZ_WHOB01000060.1"/>
</dbReference>